<feature type="transmembrane region" description="Helical" evidence="1">
    <location>
        <begin position="6"/>
        <end position="28"/>
    </location>
</feature>
<organism evidence="3 4">
    <name type="scientific">Saccharolobus shibatae</name>
    <dbReference type="NCBI Taxonomy" id="2286"/>
    <lineage>
        <taxon>Archaea</taxon>
        <taxon>Thermoproteota</taxon>
        <taxon>Thermoprotei</taxon>
        <taxon>Sulfolobales</taxon>
        <taxon>Sulfolobaceae</taxon>
        <taxon>Saccharolobus</taxon>
    </lineage>
</organism>
<reference evidence="3 4" key="1">
    <citation type="journal article" date="2021" name="Environ. Microbiol.">
        <title>New insights into the diversity and evolution of the archaeal mobilome from three complete genomes of Saccharolobus shibatae.</title>
        <authorList>
            <person name="Medvedeva S."/>
            <person name="Brandt D."/>
            <person name="Cvirkaite-Krupovic V."/>
            <person name="Liu Y."/>
            <person name="Severinov K."/>
            <person name="Ishino S."/>
            <person name="Ishino Y."/>
            <person name="Prangishvili D."/>
            <person name="Kalinowski J."/>
            <person name="Krupovic M."/>
        </authorList>
    </citation>
    <scope>NUCLEOTIDE SEQUENCE [LARGE SCALE GENOMIC DNA]</scope>
    <source>
        <strain evidence="2">BEU9</strain>
        <strain evidence="3 4">S38A</strain>
    </source>
</reference>
<feature type="transmembrane region" description="Helical" evidence="1">
    <location>
        <begin position="40"/>
        <end position="60"/>
    </location>
</feature>
<name>A0A8F5C3C8_9CREN</name>
<gene>
    <name evidence="2" type="ORF">J5U21_02771</name>
    <name evidence="3" type="ORF">J5U22_02784</name>
</gene>
<accession>A0A8F5C3C8</accession>
<keyword evidence="4" id="KW-1185">Reference proteome</keyword>
<evidence type="ECO:0000313" key="3">
    <source>
        <dbReference type="EMBL" id="QXJ36220.1"/>
    </source>
</evidence>
<dbReference type="AlphaFoldDB" id="A0A8F5C3C8"/>
<evidence type="ECO:0000313" key="2">
    <source>
        <dbReference type="EMBL" id="QXJ33103.1"/>
    </source>
</evidence>
<feature type="transmembrane region" description="Helical" evidence="1">
    <location>
        <begin position="66"/>
        <end position="83"/>
    </location>
</feature>
<protein>
    <submittedName>
        <fullName evidence="3">Putative transmembrane protein</fullName>
    </submittedName>
</protein>
<dbReference type="EMBL" id="CP077715">
    <property type="protein sequence ID" value="QXJ33103.1"/>
    <property type="molecule type" value="Genomic_DNA"/>
</dbReference>
<evidence type="ECO:0000313" key="4">
    <source>
        <dbReference type="Proteomes" id="UP000694036"/>
    </source>
</evidence>
<keyword evidence="1" id="KW-1133">Transmembrane helix</keyword>
<evidence type="ECO:0000256" key="1">
    <source>
        <dbReference type="SAM" id="Phobius"/>
    </source>
</evidence>
<dbReference type="Proteomes" id="UP000693941">
    <property type="component" value="Chromosome"/>
</dbReference>
<keyword evidence="1 3" id="KW-0812">Transmembrane</keyword>
<dbReference type="EMBL" id="CP077713">
    <property type="protein sequence ID" value="QXJ36220.1"/>
    <property type="molecule type" value="Genomic_DNA"/>
</dbReference>
<dbReference type="Proteomes" id="UP000694036">
    <property type="component" value="Chromosome"/>
</dbReference>
<sequence length="183" mass="21072">MTRRDTIISIISAIPPIIGTSITSFIMSRRYGDLKEVIKYVMIGLPVTLATTYYLFINIIPKYADYLIPIPAILPLPILFLLTRNNISVNYSEDYIEIKFKIPINMTSHDPHELFNYVFNKALNKIRNPYYHYKLSAVANCSGLKVSYQNEDKLVIRRKCGDIDIRIVISSKKIADMVIDISY</sequence>
<keyword evidence="1" id="KW-0472">Membrane</keyword>
<dbReference type="GeneID" id="65564228"/>
<proteinExistence type="predicted"/>
<dbReference type="RefSeq" id="WP_218258618.1">
    <property type="nucleotide sequence ID" value="NZ_CP077713.1"/>
</dbReference>